<dbReference type="Proteomes" id="UP000199227">
    <property type="component" value="Unassembled WGS sequence"/>
</dbReference>
<dbReference type="OrthoDB" id="9798690at2"/>
<feature type="transmembrane region" description="Helical" evidence="1">
    <location>
        <begin position="51"/>
        <end position="71"/>
    </location>
</feature>
<evidence type="ECO:0000313" key="4">
    <source>
        <dbReference type="Proteomes" id="UP000199227"/>
    </source>
</evidence>
<protein>
    <recommendedName>
        <fullName evidence="2">Urease accessory protein UreH-like transmembrane domain-containing protein</fullName>
    </recommendedName>
</protein>
<dbReference type="STRING" id="223786.SAMN05216234_11924"/>
<dbReference type="PANTHER" id="PTHR42208">
    <property type="entry name" value="HEAVY METAL TRANSPORTER-RELATED"/>
    <property type="match status" value="1"/>
</dbReference>
<keyword evidence="1" id="KW-0812">Transmembrane</keyword>
<feature type="transmembrane region" description="Helical" evidence="1">
    <location>
        <begin position="200"/>
        <end position="218"/>
    </location>
</feature>
<feature type="transmembrane region" description="Helical" evidence="1">
    <location>
        <begin position="134"/>
        <end position="159"/>
    </location>
</feature>
<evidence type="ECO:0000313" key="3">
    <source>
        <dbReference type="EMBL" id="SFP43470.1"/>
    </source>
</evidence>
<keyword evidence="1" id="KW-0472">Membrane</keyword>
<keyword evidence="1" id="KW-1133">Transmembrane helix</keyword>
<evidence type="ECO:0000259" key="2">
    <source>
        <dbReference type="Pfam" id="PF13386"/>
    </source>
</evidence>
<keyword evidence="4" id="KW-1185">Reference proteome</keyword>
<dbReference type="Pfam" id="PF13386">
    <property type="entry name" value="DsbD_2"/>
    <property type="match status" value="1"/>
</dbReference>
<dbReference type="AlphaFoldDB" id="A0A1I5QBW5"/>
<organism evidence="3 4">
    <name type="scientific">Hydrogenimonas thermophila</name>
    <dbReference type="NCBI Taxonomy" id="223786"/>
    <lineage>
        <taxon>Bacteria</taxon>
        <taxon>Pseudomonadati</taxon>
        <taxon>Campylobacterota</taxon>
        <taxon>Epsilonproteobacteria</taxon>
        <taxon>Campylobacterales</taxon>
        <taxon>Hydrogenimonadaceae</taxon>
        <taxon>Hydrogenimonas</taxon>
    </lineage>
</organism>
<reference evidence="3 4" key="1">
    <citation type="submission" date="2016-10" db="EMBL/GenBank/DDBJ databases">
        <authorList>
            <person name="de Groot N.N."/>
        </authorList>
    </citation>
    <scope>NUCLEOTIDE SEQUENCE [LARGE SCALE GENOMIC DNA]</scope>
    <source>
        <strain evidence="3 4">EP1-55-1</strain>
    </source>
</reference>
<gene>
    <name evidence="3" type="ORF">SAMN05216234_11924</name>
</gene>
<name>A0A1I5QBW5_9BACT</name>
<evidence type="ECO:0000256" key="1">
    <source>
        <dbReference type="SAM" id="Phobius"/>
    </source>
</evidence>
<feature type="transmembrane region" description="Helical" evidence="1">
    <location>
        <begin position="165"/>
        <end position="188"/>
    </location>
</feature>
<feature type="transmembrane region" description="Helical" evidence="1">
    <location>
        <begin position="77"/>
        <end position="98"/>
    </location>
</feature>
<sequence length="236" mass="25812">MEAVNLISIATIAFLGAFGHCIGMCGGIVLAYTGAKVDPKWHRSHQATAHLLYSLGRITTYTVMGALFGYLGSVATFSGYTVGGLFLFAGFVMILTGLSIMGKVKFLTIIEHSIMKSEWYQKSFRSIMGNQTLFSFYLLGMINGLLPCGFVYFFAVTAASTMSPLWGAIVMLIFGISTIPALFSLGFFTGLMQKGKLRQTMITIASIAVIIYGLFMIYDASKFIRNPERSLLHCCD</sequence>
<dbReference type="InterPro" id="IPR039447">
    <property type="entry name" value="UreH-like_TM_dom"/>
</dbReference>
<dbReference type="PANTHER" id="PTHR42208:SF1">
    <property type="entry name" value="HEAVY METAL TRANSPORTER"/>
    <property type="match status" value="1"/>
</dbReference>
<proteinExistence type="predicted"/>
<feature type="transmembrane region" description="Helical" evidence="1">
    <location>
        <begin position="6"/>
        <end position="30"/>
    </location>
</feature>
<dbReference type="RefSeq" id="WP_092912536.1">
    <property type="nucleotide sequence ID" value="NZ_FOXB01000019.1"/>
</dbReference>
<feature type="domain" description="Urease accessory protein UreH-like transmembrane" evidence="2">
    <location>
        <begin position="9"/>
        <end position="214"/>
    </location>
</feature>
<accession>A0A1I5QBW5</accession>
<dbReference type="EMBL" id="FOXB01000019">
    <property type="protein sequence ID" value="SFP43470.1"/>
    <property type="molecule type" value="Genomic_DNA"/>
</dbReference>